<dbReference type="SMART" id="SM00347">
    <property type="entry name" value="HTH_MARR"/>
    <property type="match status" value="1"/>
</dbReference>
<comment type="subcellular location">
    <subcellularLocation>
        <location evidence="1">Cytoplasm</location>
    </subcellularLocation>
</comment>
<evidence type="ECO:0000259" key="8">
    <source>
        <dbReference type="PROSITE" id="PS50995"/>
    </source>
</evidence>
<dbReference type="RefSeq" id="WP_047914564.1">
    <property type="nucleotide sequence ID" value="NZ_LN774769.1"/>
</dbReference>
<dbReference type="HOGENOM" id="CLU_083287_3_2_9"/>
<dbReference type="GO" id="GO:0005737">
    <property type="term" value="C:cytoplasm"/>
    <property type="evidence" value="ECO:0007669"/>
    <property type="project" value="UniProtKB-SubCell"/>
</dbReference>
<evidence type="ECO:0000256" key="5">
    <source>
        <dbReference type="ARBA" id="ARBA00046337"/>
    </source>
</evidence>
<reference evidence="10" key="1">
    <citation type="submission" date="2015-01" db="EMBL/GenBank/DDBJ databases">
        <authorList>
            <person name="Andreevskaya M."/>
        </authorList>
    </citation>
    <scope>NUCLEOTIDE SEQUENCE [LARGE SCALE GENOMIC DNA]</scope>
    <source>
        <strain evidence="10">MKFS47</strain>
    </source>
</reference>
<organism evidence="9 10">
    <name type="scientific">Pseudolactococcus piscium MKFS47</name>
    <dbReference type="NCBI Taxonomy" id="297352"/>
    <lineage>
        <taxon>Bacteria</taxon>
        <taxon>Bacillati</taxon>
        <taxon>Bacillota</taxon>
        <taxon>Bacilli</taxon>
        <taxon>Lactobacillales</taxon>
        <taxon>Streptococcaceae</taxon>
        <taxon>Pseudolactococcus</taxon>
    </lineage>
</organism>
<dbReference type="STRING" id="1364.LP2241_10045"/>
<dbReference type="InterPro" id="IPR000835">
    <property type="entry name" value="HTH_MarR-typ"/>
</dbReference>
<proteinExistence type="inferred from homology"/>
<dbReference type="KEGG" id="lpk:LACPI_0058"/>
<dbReference type="Gene3D" id="1.10.10.10">
    <property type="entry name" value="Winged helix-like DNA-binding domain superfamily/Winged helix DNA-binding domain"/>
    <property type="match status" value="1"/>
</dbReference>
<evidence type="ECO:0000256" key="6">
    <source>
        <dbReference type="ARBA" id="ARBA00047188"/>
    </source>
</evidence>
<dbReference type="AlphaFoldDB" id="A0A0D6DU59"/>
<evidence type="ECO:0000256" key="4">
    <source>
        <dbReference type="ARBA" id="ARBA00023163"/>
    </source>
</evidence>
<protein>
    <recommendedName>
        <fullName evidence="6">HTH-type transcriptional regulator SarZ</fullName>
    </recommendedName>
    <alternativeName>
        <fullName evidence="7">Staphylococcal accessory regulator Z</fullName>
    </alternativeName>
</protein>
<feature type="domain" description="HTH marR-type" evidence="8">
    <location>
        <begin position="9"/>
        <end position="146"/>
    </location>
</feature>
<dbReference type="PANTHER" id="PTHR42756">
    <property type="entry name" value="TRANSCRIPTIONAL REGULATOR, MARR"/>
    <property type="match status" value="1"/>
</dbReference>
<dbReference type="GeneID" id="71637034"/>
<evidence type="ECO:0000313" key="9">
    <source>
        <dbReference type="EMBL" id="CEN27258.1"/>
    </source>
</evidence>
<keyword evidence="2" id="KW-0805">Transcription regulation</keyword>
<comment type="similarity">
    <text evidence="5">Belongs to the SarZ family.</text>
</comment>
<dbReference type="GO" id="GO:0003700">
    <property type="term" value="F:DNA-binding transcription factor activity"/>
    <property type="evidence" value="ECO:0007669"/>
    <property type="project" value="InterPro"/>
</dbReference>
<dbReference type="GO" id="GO:0003677">
    <property type="term" value="F:DNA binding"/>
    <property type="evidence" value="ECO:0007669"/>
    <property type="project" value="UniProtKB-KW"/>
</dbReference>
<gene>
    <name evidence="9" type="primary">ohrR</name>
    <name evidence="9" type="ORF">LACPI_0058</name>
</gene>
<sequence length="146" mass="17188">MFREFPKLTNQLCYAIYNTNRMLNQFYKKKLLAFDLTYTQYIVLLVLWEKDNIKLYELGDTLELSSNTLTPLLKRLEEKGYLRRIQPEKDKRQLVIQLTQAGQALQLEIQSVLNACFSEEIDFSPEVMQQMVADNVRLTQAIKADM</sequence>
<evidence type="ECO:0000313" key="10">
    <source>
        <dbReference type="Proteomes" id="UP000033166"/>
    </source>
</evidence>
<dbReference type="PRINTS" id="PR00598">
    <property type="entry name" value="HTHMARR"/>
</dbReference>
<evidence type="ECO:0000256" key="3">
    <source>
        <dbReference type="ARBA" id="ARBA00023125"/>
    </source>
</evidence>
<evidence type="ECO:0000256" key="1">
    <source>
        <dbReference type="ARBA" id="ARBA00004496"/>
    </source>
</evidence>
<dbReference type="PANTHER" id="PTHR42756:SF1">
    <property type="entry name" value="TRANSCRIPTIONAL REPRESSOR OF EMRAB OPERON"/>
    <property type="match status" value="1"/>
</dbReference>
<dbReference type="InterPro" id="IPR055166">
    <property type="entry name" value="Transc_reg_Sar_Rot_HTH"/>
</dbReference>
<name>A0A0D6DU59_9LACT</name>
<evidence type="ECO:0000256" key="7">
    <source>
        <dbReference type="ARBA" id="ARBA00047207"/>
    </source>
</evidence>
<dbReference type="InterPro" id="IPR036388">
    <property type="entry name" value="WH-like_DNA-bd_sf"/>
</dbReference>
<dbReference type="PROSITE" id="PS50995">
    <property type="entry name" value="HTH_MARR_2"/>
    <property type="match status" value="1"/>
</dbReference>
<dbReference type="EMBL" id="LN774769">
    <property type="protein sequence ID" value="CEN27258.1"/>
    <property type="molecule type" value="Genomic_DNA"/>
</dbReference>
<keyword evidence="3" id="KW-0238">DNA-binding</keyword>
<dbReference type="SUPFAM" id="SSF46785">
    <property type="entry name" value="Winged helix' DNA-binding domain"/>
    <property type="match status" value="1"/>
</dbReference>
<evidence type="ECO:0000256" key="2">
    <source>
        <dbReference type="ARBA" id="ARBA00023015"/>
    </source>
</evidence>
<dbReference type="Proteomes" id="UP000033166">
    <property type="component" value="Chromosome I"/>
</dbReference>
<keyword evidence="4" id="KW-0804">Transcription</keyword>
<dbReference type="InterPro" id="IPR036390">
    <property type="entry name" value="WH_DNA-bd_sf"/>
</dbReference>
<dbReference type="Pfam" id="PF22381">
    <property type="entry name" value="Staph_reg_Sar_Rot"/>
    <property type="match status" value="1"/>
</dbReference>
<accession>A0A0D6DU59</accession>